<dbReference type="Proteomes" id="UP000285120">
    <property type="component" value="Unassembled WGS sequence"/>
</dbReference>
<dbReference type="SFLD" id="SFLDG00179">
    <property type="entry name" value="mandelate_racemase"/>
    <property type="match status" value="1"/>
</dbReference>
<dbReference type="InterPro" id="IPR013342">
    <property type="entry name" value="Mandelate_racemase_C"/>
</dbReference>
<dbReference type="InterPro" id="IPR046945">
    <property type="entry name" value="RHMD-like"/>
</dbReference>
<sequence>MKITKVVTQWVQIPLERPVGFSIKTLTHRDHLLVRVHSDAGVEGIGFCLQDVSGKAAKAAVDELLAPMIIGEDPRDIAKIWEKLYWQTVRAGRRGSLMHALSAVDIALWDHQAKLAGMPLYKLLGAYREEVPCYASGGYYYDGLEVFSKLEEEVRGYVKQGFKAMKMKVGRLSSEEEAERVKVVRNIIGPDVKLMIDANASFLDVNECLSFCRKVEQYDIAFFEEPLPIDMMEGFARLKQQTSIPLASGEVGATRWEFQEFMRRGSLDYVQPDATQCGGVSEWLKIAALAGAQGVSIAPHYHWDIHVHLACATREVTVLEKFIGTNVKNFDLIINNPRSVTSHGTLVPPEGSGLGIEWNEEAIQEYLVEEETIEHAMSTSV</sequence>
<name>A0A419V8A8_9BACL</name>
<reference evidence="5 6" key="1">
    <citation type="submission" date="2018-09" db="EMBL/GenBank/DDBJ databases">
        <title>Genomic Encyclopedia of Archaeal and Bacterial Type Strains, Phase II (KMG-II): from individual species to whole genera.</title>
        <authorList>
            <person name="Goeker M."/>
        </authorList>
    </citation>
    <scope>NUCLEOTIDE SEQUENCE [LARGE SCALE GENOMIC DNA]</scope>
    <source>
        <strain evidence="5 6">DSM 17008</strain>
    </source>
</reference>
<dbReference type="RefSeq" id="WP_120191703.1">
    <property type="nucleotide sequence ID" value="NZ_RAPK01000006.1"/>
</dbReference>
<comment type="caution">
    <text evidence="5">The sequence shown here is derived from an EMBL/GenBank/DDBJ whole genome shotgun (WGS) entry which is preliminary data.</text>
</comment>
<dbReference type="InterPro" id="IPR013341">
    <property type="entry name" value="Mandelate_racemase_N_dom"/>
</dbReference>
<dbReference type="SFLD" id="SFLDS00001">
    <property type="entry name" value="Enolase"/>
    <property type="match status" value="1"/>
</dbReference>
<dbReference type="Pfam" id="PF02746">
    <property type="entry name" value="MR_MLE_N"/>
    <property type="match status" value="1"/>
</dbReference>
<dbReference type="GO" id="GO:0016052">
    <property type="term" value="P:carbohydrate catabolic process"/>
    <property type="evidence" value="ECO:0007669"/>
    <property type="project" value="TreeGrafter"/>
</dbReference>
<proteinExistence type="predicted"/>
<keyword evidence="3" id="KW-0460">Magnesium</keyword>
<organism evidence="5 6">
    <name type="scientific">Sinobaca qinghaiensis</name>
    <dbReference type="NCBI Taxonomy" id="342944"/>
    <lineage>
        <taxon>Bacteria</taxon>
        <taxon>Bacillati</taxon>
        <taxon>Bacillota</taxon>
        <taxon>Bacilli</taxon>
        <taxon>Bacillales</taxon>
        <taxon>Sporolactobacillaceae</taxon>
        <taxon>Sinobaca</taxon>
    </lineage>
</organism>
<dbReference type="SMART" id="SM00922">
    <property type="entry name" value="MR_MLE"/>
    <property type="match status" value="1"/>
</dbReference>
<dbReference type="InterPro" id="IPR029017">
    <property type="entry name" value="Enolase-like_N"/>
</dbReference>
<comment type="cofactor">
    <cofactor evidence="1">
        <name>Mg(2+)</name>
        <dbReference type="ChEBI" id="CHEBI:18420"/>
    </cofactor>
</comment>
<dbReference type="CDD" id="cd03316">
    <property type="entry name" value="MR_like"/>
    <property type="match status" value="1"/>
</dbReference>
<dbReference type="Pfam" id="PF13378">
    <property type="entry name" value="MR_MLE_C"/>
    <property type="match status" value="1"/>
</dbReference>
<dbReference type="PANTHER" id="PTHR13794">
    <property type="entry name" value="ENOLASE SUPERFAMILY, MANDELATE RACEMASE"/>
    <property type="match status" value="1"/>
</dbReference>
<evidence type="ECO:0000313" key="6">
    <source>
        <dbReference type="Proteomes" id="UP000285120"/>
    </source>
</evidence>
<dbReference type="GO" id="GO:0000287">
    <property type="term" value="F:magnesium ion binding"/>
    <property type="evidence" value="ECO:0007669"/>
    <property type="project" value="TreeGrafter"/>
</dbReference>
<dbReference type="EMBL" id="RAPK01000006">
    <property type="protein sequence ID" value="RKD76292.1"/>
    <property type="molecule type" value="Genomic_DNA"/>
</dbReference>
<protein>
    <submittedName>
        <fullName evidence="5">D-arabinonate dehydratase</fullName>
    </submittedName>
</protein>
<evidence type="ECO:0000256" key="3">
    <source>
        <dbReference type="ARBA" id="ARBA00022842"/>
    </source>
</evidence>
<dbReference type="SUPFAM" id="SSF54826">
    <property type="entry name" value="Enolase N-terminal domain-like"/>
    <property type="match status" value="1"/>
</dbReference>
<evidence type="ECO:0000256" key="1">
    <source>
        <dbReference type="ARBA" id="ARBA00001946"/>
    </source>
</evidence>
<keyword evidence="6" id="KW-1185">Reference proteome</keyword>
<evidence type="ECO:0000259" key="4">
    <source>
        <dbReference type="SMART" id="SM00922"/>
    </source>
</evidence>
<evidence type="ECO:0000313" key="5">
    <source>
        <dbReference type="EMBL" id="RKD76292.1"/>
    </source>
</evidence>
<dbReference type="SUPFAM" id="SSF51604">
    <property type="entry name" value="Enolase C-terminal domain-like"/>
    <property type="match status" value="1"/>
</dbReference>
<dbReference type="InterPro" id="IPR036849">
    <property type="entry name" value="Enolase-like_C_sf"/>
</dbReference>
<accession>A0A419V8A8</accession>
<dbReference type="GO" id="GO:0016836">
    <property type="term" value="F:hydro-lyase activity"/>
    <property type="evidence" value="ECO:0007669"/>
    <property type="project" value="TreeGrafter"/>
</dbReference>
<dbReference type="AlphaFoldDB" id="A0A419V8A8"/>
<dbReference type="OrthoDB" id="9775391at2"/>
<dbReference type="InterPro" id="IPR029065">
    <property type="entry name" value="Enolase_C-like"/>
</dbReference>
<dbReference type="Gene3D" id="3.20.20.120">
    <property type="entry name" value="Enolase-like C-terminal domain"/>
    <property type="match status" value="1"/>
</dbReference>
<gene>
    <name evidence="5" type="ORF">ATL39_0507</name>
</gene>
<evidence type="ECO:0000256" key="2">
    <source>
        <dbReference type="ARBA" id="ARBA00022723"/>
    </source>
</evidence>
<keyword evidence="2" id="KW-0479">Metal-binding</keyword>
<dbReference type="PANTHER" id="PTHR13794:SF58">
    <property type="entry name" value="MITOCHONDRIAL ENOLASE SUPERFAMILY MEMBER 1"/>
    <property type="match status" value="1"/>
</dbReference>
<feature type="domain" description="Mandelate racemase/muconate lactonizing enzyme C-terminal" evidence="4">
    <location>
        <begin position="147"/>
        <end position="245"/>
    </location>
</feature>
<dbReference type="Gene3D" id="3.30.390.10">
    <property type="entry name" value="Enolase-like, N-terminal domain"/>
    <property type="match status" value="1"/>
</dbReference>